<name>A0A978VS49_ZIZJJ</name>
<dbReference type="EMBL" id="JAEACU010000003">
    <property type="protein sequence ID" value="KAH7538374.1"/>
    <property type="molecule type" value="Genomic_DNA"/>
</dbReference>
<dbReference type="PANTHER" id="PTHR46137">
    <property type="entry name" value="OS05G0310600 PROTEIN"/>
    <property type="match status" value="1"/>
</dbReference>
<evidence type="ECO:0000313" key="2">
    <source>
        <dbReference type="EMBL" id="KAH7538374.1"/>
    </source>
</evidence>
<dbReference type="Pfam" id="PF00023">
    <property type="entry name" value="Ank"/>
    <property type="match status" value="1"/>
</dbReference>
<dbReference type="Pfam" id="PF04970">
    <property type="entry name" value="LRAT"/>
    <property type="match status" value="2"/>
</dbReference>
<reference evidence="2" key="1">
    <citation type="journal article" date="2021" name="Front. Plant Sci.">
        <title>Chromosome-Scale Genome Assembly for Chinese Sour Jujube and Insights Into Its Genome Evolution and Domestication Signature.</title>
        <authorList>
            <person name="Shen L.-Y."/>
            <person name="Luo H."/>
            <person name="Wang X.-L."/>
            <person name="Wang X.-M."/>
            <person name="Qiu X.-J."/>
            <person name="Liu H."/>
            <person name="Zhou S.-S."/>
            <person name="Jia K.-H."/>
            <person name="Nie S."/>
            <person name="Bao Y.-T."/>
            <person name="Zhang R.-G."/>
            <person name="Yun Q.-Z."/>
            <person name="Chai Y.-H."/>
            <person name="Lu J.-Y."/>
            <person name="Li Y."/>
            <person name="Zhao S.-W."/>
            <person name="Mao J.-F."/>
            <person name="Jia S.-G."/>
            <person name="Mao Y.-M."/>
        </authorList>
    </citation>
    <scope>NUCLEOTIDE SEQUENCE</scope>
    <source>
        <strain evidence="2">AT0</strain>
        <tissue evidence="2">Leaf</tissue>
    </source>
</reference>
<dbReference type="SUPFAM" id="SSF48403">
    <property type="entry name" value="Ankyrin repeat"/>
    <property type="match status" value="1"/>
</dbReference>
<dbReference type="Proteomes" id="UP000813462">
    <property type="component" value="Unassembled WGS sequence"/>
</dbReference>
<dbReference type="PROSITE" id="PS51934">
    <property type="entry name" value="LRAT"/>
    <property type="match status" value="2"/>
</dbReference>
<dbReference type="Gene3D" id="3.90.1720.10">
    <property type="entry name" value="endopeptidase domain like (from Nostoc punctiforme)"/>
    <property type="match status" value="2"/>
</dbReference>
<gene>
    <name evidence="2" type="ORF">FEM48_Zijuj03G0192700</name>
</gene>
<organism evidence="2 3">
    <name type="scientific">Ziziphus jujuba var. spinosa</name>
    <dbReference type="NCBI Taxonomy" id="714518"/>
    <lineage>
        <taxon>Eukaryota</taxon>
        <taxon>Viridiplantae</taxon>
        <taxon>Streptophyta</taxon>
        <taxon>Embryophyta</taxon>
        <taxon>Tracheophyta</taxon>
        <taxon>Spermatophyta</taxon>
        <taxon>Magnoliopsida</taxon>
        <taxon>eudicotyledons</taxon>
        <taxon>Gunneridae</taxon>
        <taxon>Pentapetalae</taxon>
        <taxon>rosids</taxon>
        <taxon>fabids</taxon>
        <taxon>Rosales</taxon>
        <taxon>Rhamnaceae</taxon>
        <taxon>Paliureae</taxon>
        <taxon>Ziziphus</taxon>
    </lineage>
</organism>
<feature type="domain" description="LRAT" evidence="1">
    <location>
        <begin position="1"/>
        <end position="127"/>
    </location>
</feature>
<sequence length="605" mass="67912">MYTGIYVKENNKARVIHLSIKPKTCENCRGEQQAEEKKGEGIVVKTCLACFLDGHGLFRYEYEVSISNFLLQVPGTCTTRPADERRTVIDRAYKMHKTNGFGAYHLLNNNCETFAVYCKTGIPYSVQVMFVEITLKTTLADLGQPQSVMTLLAKIAVANRMEVMLQVNKLICGLSKDKRVVESWSSKDKVVVENDIMKKVLEKEEGLAEGKDVIEWTPLHCAAYLDHLEVTQLLLLENPSACIAYFQDKKGRCWYCIGGWSGQVFEYRAPDLSLEKLRRQLSGFLLHAGDQCVNRGYRAHLQPTQMGDKYGIIKTLADDSRVFKEAQNLNFQKPIDLIRTNPNIGELYKAFCDCKEAGETGRPTKSAITCPWKGIWELMPNSKLADYTFISGIFVEEDTVIHFTRTDEEPDLKPEPKCRICGYNPSAQRGVVKTCLKCFLDGHSLFRYEYEVSKSRFVVQTAGACSTGTADKPDVVIKRATEMWETNGFGKYVLLENNCETFAVYCKTGNKASMQAVSLKASGEIASKNLTEKSFSIMNVAKTGIKVLALERKLDTLLEDLSVHDNNLQKGKEVVAAVEGNYDEIECKNESKDIGQGEELLTTTP</sequence>
<protein>
    <recommendedName>
        <fullName evidence="1">LRAT domain-containing protein</fullName>
    </recommendedName>
</protein>
<dbReference type="InterPro" id="IPR002110">
    <property type="entry name" value="Ankyrin_rpt"/>
</dbReference>
<accession>A0A978VS49</accession>
<dbReference type="InterPro" id="IPR036770">
    <property type="entry name" value="Ankyrin_rpt-contain_sf"/>
</dbReference>
<feature type="domain" description="LRAT" evidence="1">
    <location>
        <begin position="380"/>
        <end position="515"/>
    </location>
</feature>
<dbReference type="InterPro" id="IPR007053">
    <property type="entry name" value="LRAT_dom"/>
</dbReference>
<comment type="caution">
    <text evidence="2">The sequence shown here is derived from an EMBL/GenBank/DDBJ whole genome shotgun (WGS) entry which is preliminary data.</text>
</comment>
<evidence type="ECO:0000313" key="3">
    <source>
        <dbReference type="Proteomes" id="UP000813462"/>
    </source>
</evidence>
<dbReference type="PANTHER" id="PTHR46137:SF4">
    <property type="entry name" value="PROTEIN LEAD-SENSITIVE 1"/>
    <property type="match status" value="1"/>
</dbReference>
<proteinExistence type="predicted"/>
<evidence type="ECO:0000259" key="1">
    <source>
        <dbReference type="PROSITE" id="PS51934"/>
    </source>
</evidence>
<dbReference type="AlphaFoldDB" id="A0A978VS49"/>